<keyword evidence="3 12" id="KW-0138">CF(0)</keyword>
<evidence type="ECO:0000313" key="16">
    <source>
        <dbReference type="Proteomes" id="UP000178299"/>
    </source>
</evidence>
<dbReference type="Proteomes" id="UP000178299">
    <property type="component" value="Unassembled WGS sequence"/>
</dbReference>
<comment type="function">
    <text evidence="10 12">F(1)F(0) ATP synthase produces ATP from ADP in the presence of a proton or sodium gradient. F-type ATPases consist of two structural domains, F(1) containing the extramembraneous catalytic core and F(0) containing the membrane proton channel, linked together by a central stalk and a peripheral stalk. During catalysis, ATP synthesis in the catalytic domain of F(1) is coupled via a rotary mechanism of the central stalk subunits to proton translocation.</text>
</comment>
<evidence type="ECO:0000256" key="13">
    <source>
        <dbReference type="RuleBase" id="RU003848"/>
    </source>
</evidence>
<reference evidence="15 16" key="1">
    <citation type="journal article" date="2016" name="Nat. Commun.">
        <title>Thousands of microbial genomes shed light on interconnected biogeochemical processes in an aquifer system.</title>
        <authorList>
            <person name="Anantharaman K."/>
            <person name="Brown C.T."/>
            <person name="Hug L.A."/>
            <person name="Sharon I."/>
            <person name="Castelle C.J."/>
            <person name="Probst A.J."/>
            <person name="Thomas B.C."/>
            <person name="Singh A."/>
            <person name="Wilkins M.J."/>
            <person name="Karaoz U."/>
            <person name="Brodie E.L."/>
            <person name="Williams K.H."/>
            <person name="Hubbard S.S."/>
            <person name="Banfield J.F."/>
        </authorList>
    </citation>
    <scope>NUCLEOTIDE SEQUENCE [LARGE SCALE GENOMIC DNA]</scope>
</reference>
<dbReference type="GO" id="GO:0045259">
    <property type="term" value="C:proton-transporting ATP synthase complex"/>
    <property type="evidence" value="ECO:0007669"/>
    <property type="project" value="UniProtKB-KW"/>
</dbReference>
<evidence type="ECO:0000256" key="7">
    <source>
        <dbReference type="ARBA" id="ARBA00023065"/>
    </source>
</evidence>
<dbReference type="GO" id="GO:0012505">
    <property type="term" value="C:endomembrane system"/>
    <property type="evidence" value="ECO:0007669"/>
    <property type="project" value="UniProtKB-SubCell"/>
</dbReference>
<comment type="subunit">
    <text evidence="12">F-type ATPases have 2 components, F(1) - the catalytic core - and F(0) - the membrane proton channel. F(1) has five subunits: alpha(3), beta(3), gamma(1), delta(1), epsilon(1). F(0) has three main subunits: a(1), b(2) and c(10-14). The alpha and beta chains form an alternating ring which encloses part of the gamma chain. F(1) is attached to F(0) by a central stalk formed by the gamma and epsilon chains, while a peripheral stalk is formed by the delta and b chains.</text>
</comment>
<dbReference type="GO" id="GO:0005886">
    <property type="term" value="C:plasma membrane"/>
    <property type="evidence" value="ECO:0007669"/>
    <property type="project" value="UniProtKB-SubCell"/>
</dbReference>
<sequence>MLELFGQLGIDFRLLLSQGANFFIVLAALTFFVYKPLVKILNERKAKIEFGLRGAREAEERLAGIEALKKQKIIEAEKNAFEIVRAAEADAGSRGEKIVANAEAMAEDLLEKASQIEAQRRLEALSKLYQEARVLMRDALAKAVALRPEAIDGALIDEAAEALKREKI</sequence>
<name>A0A1F5WZK9_9BACT</name>
<evidence type="ECO:0000256" key="8">
    <source>
        <dbReference type="ARBA" id="ARBA00023136"/>
    </source>
</evidence>
<protein>
    <recommendedName>
        <fullName evidence="12">ATP synthase subunit b</fullName>
    </recommendedName>
    <alternativeName>
        <fullName evidence="12">ATP synthase F(0) sector subunit b</fullName>
    </alternativeName>
    <alternativeName>
        <fullName evidence="12">ATPase subunit I</fullName>
    </alternativeName>
    <alternativeName>
        <fullName evidence="12">F-type ATPase subunit b</fullName>
        <shortName evidence="12">F-ATPase subunit b</shortName>
    </alternativeName>
</protein>
<feature type="transmembrane region" description="Helical" evidence="12">
    <location>
        <begin position="20"/>
        <end position="38"/>
    </location>
</feature>
<comment type="function">
    <text evidence="12">Component of the F(0) channel, it forms part of the peripheral stalk, linking F(1) to F(0).</text>
</comment>
<evidence type="ECO:0000256" key="10">
    <source>
        <dbReference type="ARBA" id="ARBA00025198"/>
    </source>
</evidence>
<proteinExistence type="inferred from homology"/>
<evidence type="ECO:0000256" key="12">
    <source>
        <dbReference type="HAMAP-Rule" id="MF_01398"/>
    </source>
</evidence>
<evidence type="ECO:0000256" key="9">
    <source>
        <dbReference type="ARBA" id="ARBA00023310"/>
    </source>
</evidence>
<comment type="caution">
    <text evidence="15">The sequence shown here is derived from an EMBL/GenBank/DDBJ whole genome shotgun (WGS) entry which is preliminary data.</text>
</comment>
<organism evidence="15 16">
    <name type="scientific">Candidatus Giovannonibacteria bacterium RIFCSPHIGHO2_12_44_12</name>
    <dbReference type="NCBI Taxonomy" id="1798340"/>
    <lineage>
        <taxon>Bacteria</taxon>
        <taxon>Candidatus Giovannoniibacteriota</taxon>
    </lineage>
</organism>
<dbReference type="GO" id="GO:0046933">
    <property type="term" value="F:proton-transporting ATP synthase activity, rotational mechanism"/>
    <property type="evidence" value="ECO:0007669"/>
    <property type="project" value="UniProtKB-UniRule"/>
</dbReference>
<comment type="subcellular location">
    <subcellularLocation>
        <location evidence="12">Cell membrane</location>
        <topology evidence="12">Single-pass membrane protein</topology>
    </subcellularLocation>
    <subcellularLocation>
        <location evidence="11">Endomembrane system</location>
        <topology evidence="11">Single-pass membrane protein</topology>
    </subcellularLocation>
</comment>
<comment type="similarity">
    <text evidence="1 12 13">Belongs to the ATPase B chain family.</text>
</comment>
<feature type="coiled-coil region" evidence="14">
    <location>
        <begin position="99"/>
        <end position="142"/>
    </location>
</feature>
<evidence type="ECO:0000256" key="14">
    <source>
        <dbReference type="SAM" id="Coils"/>
    </source>
</evidence>
<dbReference type="GO" id="GO:0046961">
    <property type="term" value="F:proton-transporting ATPase activity, rotational mechanism"/>
    <property type="evidence" value="ECO:0007669"/>
    <property type="project" value="TreeGrafter"/>
</dbReference>
<evidence type="ECO:0000256" key="3">
    <source>
        <dbReference type="ARBA" id="ARBA00022547"/>
    </source>
</evidence>
<dbReference type="HAMAP" id="MF_01398">
    <property type="entry name" value="ATP_synth_b_bprime"/>
    <property type="match status" value="1"/>
</dbReference>
<keyword evidence="12" id="KW-1003">Cell membrane</keyword>
<evidence type="ECO:0000256" key="4">
    <source>
        <dbReference type="ARBA" id="ARBA00022692"/>
    </source>
</evidence>
<dbReference type="InterPro" id="IPR050059">
    <property type="entry name" value="ATP_synthase_B_chain"/>
</dbReference>
<keyword evidence="14" id="KW-0175">Coiled coil</keyword>
<keyword evidence="7 12" id="KW-0406">Ion transport</keyword>
<evidence type="ECO:0000256" key="11">
    <source>
        <dbReference type="ARBA" id="ARBA00037847"/>
    </source>
</evidence>
<dbReference type="CDD" id="cd06503">
    <property type="entry name" value="ATP-synt_Fo_b"/>
    <property type="match status" value="1"/>
</dbReference>
<accession>A0A1F5WZK9</accession>
<dbReference type="PANTHER" id="PTHR33445:SF2">
    <property type="entry name" value="ATP SYNTHASE SUBUNIT B', CHLOROPLASTIC"/>
    <property type="match status" value="1"/>
</dbReference>
<evidence type="ECO:0000256" key="6">
    <source>
        <dbReference type="ARBA" id="ARBA00022989"/>
    </source>
</evidence>
<keyword evidence="4 12" id="KW-0812">Transmembrane</keyword>
<keyword evidence="6 12" id="KW-1133">Transmembrane helix</keyword>
<evidence type="ECO:0000313" key="15">
    <source>
        <dbReference type="EMBL" id="OGF80751.1"/>
    </source>
</evidence>
<dbReference type="Pfam" id="PF00430">
    <property type="entry name" value="ATP-synt_B"/>
    <property type="match status" value="1"/>
</dbReference>
<evidence type="ECO:0000256" key="5">
    <source>
        <dbReference type="ARBA" id="ARBA00022781"/>
    </source>
</evidence>
<evidence type="ECO:0000256" key="2">
    <source>
        <dbReference type="ARBA" id="ARBA00022448"/>
    </source>
</evidence>
<dbReference type="InterPro" id="IPR002146">
    <property type="entry name" value="ATP_synth_b/b'su_bac/chlpt"/>
</dbReference>
<dbReference type="EMBL" id="MFHS01000032">
    <property type="protein sequence ID" value="OGF80751.1"/>
    <property type="molecule type" value="Genomic_DNA"/>
</dbReference>
<keyword evidence="9 12" id="KW-0066">ATP synthesis</keyword>
<dbReference type="AlphaFoldDB" id="A0A1F5WZK9"/>
<evidence type="ECO:0000256" key="1">
    <source>
        <dbReference type="ARBA" id="ARBA00005513"/>
    </source>
</evidence>
<keyword evidence="2 12" id="KW-0813">Transport</keyword>
<keyword evidence="5 12" id="KW-0375">Hydrogen ion transport</keyword>
<keyword evidence="8 12" id="KW-0472">Membrane</keyword>
<dbReference type="PANTHER" id="PTHR33445">
    <property type="entry name" value="ATP SYNTHASE SUBUNIT B', CHLOROPLASTIC"/>
    <property type="match status" value="1"/>
</dbReference>
<gene>
    <name evidence="12" type="primary">atpF</name>
    <name evidence="15" type="ORF">A2W48_03035</name>
</gene>